<accession>A0AAD4QZR8</accession>
<dbReference type="Proteomes" id="UP001201812">
    <property type="component" value="Unassembled WGS sequence"/>
</dbReference>
<gene>
    <name evidence="1" type="ORF">DdX_16797</name>
</gene>
<dbReference type="AlphaFoldDB" id="A0AAD4QZR8"/>
<name>A0AAD4QZR8_9BILA</name>
<sequence length="184" mass="21700">MEFLGNVLVVFRAKNIKKKNKKVYSWEGGTKFPSRNFSSSKFRSEVKQTLFSSVLFRCFYERKTHVHSFDRCRVTIPWPFCLFERKQMIRDKKEIKSESSSCVTAGSVGEFDLHLDQLRHRCSARWRRKSQRNHISIINIQSNGTLRINTNKFGDKTITETNGRTTGPQQTVIWARWQRSLLFD</sequence>
<dbReference type="EMBL" id="JAKKPZ010000150">
    <property type="protein sequence ID" value="KAI1700282.1"/>
    <property type="molecule type" value="Genomic_DNA"/>
</dbReference>
<proteinExistence type="predicted"/>
<comment type="caution">
    <text evidence="1">The sequence shown here is derived from an EMBL/GenBank/DDBJ whole genome shotgun (WGS) entry which is preliminary data.</text>
</comment>
<evidence type="ECO:0000313" key="2">
    <source>
        <dbReference type="Proteomes" id="UP001201812"/>
    </source>
</evidence>
<protein>
    <submittedName>
        <fullName evidence="1">Uncharacterized protein</fullName>
    </submittedName>
</protein>
<keyword evidence="2" id="KW-1185">Reference proteome</keyword>
<reference evidence="1" key="1">
    <citation type="submission" date="2022-01" db="EMBL/GenBank/DDBJ databases">
        <title>Genome Sequence Resource for Two Populations of Ditylenchus destructor, the Migratory Endoparasitic Phytonematode.</title>
        <authorList>
            <person name="Zhang H."/>
            <person name="Lin R."/>
            <person name="Xie B."/>
        </authorList>
    </citation>
    <scope>NUCLEOTIDE SEQUENCE</scope>
    <source>
        <strain evidence="1">BazhouSP</strain>
    </source>
</reference>
<organism evidence="1 2">
    <name type="scientific">Ditylenchus destructor</name>
    <dbReference type="NCBI Taxonomy" id="166010"/>
    <lineage>
        <taxon>Eukaryota</taxon>
        <taxon>Metazoa</taxon>
        <taxon>Ecdysozoa</taxon>
        <taxon>Nematoda</taxon>
        <taxon>Chromadorea</taxon>
        <taxon>Rhabditida</taxon>
        <taxon>Tylenchina</taxon>
        <taxon>Tylenchomorpha</taxon>
        <taxon>Sphaerularioidea</taxon>
        <taxon>Anguinidae</taxon>
        <taxon>Anguininae</taxon>
        <taxon>Ditylenchus</taxon>
    </lineage>
</organism>
<evidence type="ECO:0000313" key="1">
    <source>
        <dbReference type="EMBL" id="KAI1700282.1"/>
    </source>
</evidence>